<dbReference type="Proteomes" id="UP001164250">
    <property type="component" value="Chromosome 13"/>
</dbReference>
<sequence>MLSGDPLVEQSCQAVVNENEHKFNMTEGEYNLRKDMPEELKDVPTPIIPERAEVVGRLRSEAREGKAKAASPASQELKTEGRSSTGNYARESSDLESGSSSTQAGDVPAERTNLETQGGSSTAQNEPLPNHQGLPGGCDHTFGGGDHQVHKPQVNMLYQCRNELKDVLIPMCPRMAKVLGRLRSKVPEEKAKAGSPDLPPSQDLQDTVSKVNLWTSLAFISAPIFLDREYYKDRNSDSYKLFDAFMICIILSFIGAFCALLIRNKPKLGVLRGCYFLLSIVSMASALSILGYALFWKV</sequence>
<reference evidence="2" key="1">
    <citation type="journal article" date="2023" name="G3 (Bethesda)">
        <title>Genome assembly and association tests identify interacting loci associated with vigor, precocity, and sex in interspecific pistachio rootstocks.</title>
        <authorList>
            <person name="Palmer W."/>
            <person name="Jacygrad E."/>
            <person name="Sagayaradj S."/>
            <person name="Cavanaugh K."/>
            <person name="Han R."/>
            <person name="Bertier L."/>
            <person name="Beede B."/>
            <person name="Kafkas S."/>
            <person name="Golino D."/>
            <person name="Preece J."/>
            <person name="Michelmore R."/>
        </authorList>
    </citation>
    <scope>NUCLEOTIDE SEQUENCE [LARGE SCALE GENOMIC DNA]</scope>
</reference>
<gene>
    <name evidence="1" type="ORF">Patl1_22424</name>
</gene>
<proteinExistence type="predicted"/>
<accession>A0ACC1A481</accession>
<dbReference type="EMBL" id="CM047909">
    <property type="protein sequence ID" value="KAJ0080626.1"/>
    <property type="molecule type" value="Genomic_DNA"/>
</dbReference>
<comment type="caution">
    <text evidence="1">The sequence shown here is derived from an EMBL/GenBank/DDBJ whole genome shotgun (WGS) entry which is preliminary data.</text>
</comment>
<evidence type="ECO:0000313" key="2">
    <source>
        <dbReference type="Proteomes" id="UP001164250"/>
    </source>
</evidence>
<name>A0ACC1A481_9ROSI</name>
<keyword evidence="2" id="KW-1185">Reference proteome</keyword>
<organism evidence="1 2">
    <name type="scientific">Pistacia atlantica</name>
    <dbReference type="NCBI Taxonomy" id="434234"/>
    <lineage>
        <taxon>Eukaryota</taxon>
        <taxon>Viridiplantae</taxon>
        <taxon>Streptophyta</taxon>
        <taxon>Embryophyta</taxon>
        <taxon>Tracheophyta</taxon>
        <taxon>Spermatophyta</taxon>
        <taxon>Magnoliopsida</taxon>
        <taxon>eudicotyledons</taxon>
        <taxon>Gunneridae</taxon>
        <taxon>Pentapetalae</taxon>
        <taxon>rosids</taxon>
        <taxon>malvids</taxon>
        <taxon>Sapindales</taxon>
        <taxon>Anacardiaceae</taxon>
        <taxon>Pistacia</taxon>
    </lineage>
</organism>
<protein>
    <submittedName>
        <fullName evidence="1">Uncharacterized protein</fullName>
    </submittedName>
</protein>
<evidence type="ECO:0000313" key="1">
    <source>
        <dbReference type="EMBL" id="KAJ0080626.1"/>
    </source>
</evidence>